<evidence type="ECO:0000256" key="6">
    <source>
        <dbReference type="RuleBase" id="RU365004"/>
    </source>
</evidence>
<organism evidence="8 9">
    <name type="scientific">Boletus reticuloceps</name>
    <dbReference type="NCBI Taxonomy" id="495285"/>
    <lineage>
        <taxon>Eukaryota</taxon>
        <taxon>Fungi</taxon>
        <taxon>Dikarya</taxon>
        <taxon>Basidiomycota</taxon>
        <taxon>Agaricomycotina</taxon>
        <taxon>Agaricomycetes</taxon>
        <taxon>Agaricomycetidae</taxon>
        <taxon>Boletales</taxon>
        <taxon>Boletineae</taxon>
        <taxon>Boletaceae</taxon>
        <taxon>Boletoideae</taxon>
        <taxon>Boletus</taxon>
    </lineage>
</organism>
<feature type="repeat" description="WD" evidence="5">
    <location>
        <begin position="309"/>
        <end position="351"/>
    </location>
</feature>
<evidence type="ECO:0000256" key="4">
    <source>
        <dbReference type="ARBA" id="ARBA00022737"/>
    </source>
</evidence>
<evidence type="ECO:0000256" key="7">
    <source>
        <dbReference type="SAM" id="MobiDB-lite"/>
    </source>
</evidence>
<name>A0A8I2YH60_9AGAM</name>
<feature type="region of interest" description="Disordered" evidence="7">
    <location>
        <begin position="1"/>
        <end position="78"/>
    </location>
</feature>
<dbReference type="InterPro" id="IPR001680">
    <property type="entry name" value="WD40_rpt"/>
</dbReference>
<feature type="region of interest" description="Disordered" evidence="7">
    <location>
        <begin position="355"/>
        <end position="397"/>
    </location>
</feature>
<evidence type="ECO:0000313" key="8">
    <source>
        <dbReference type="EMBL" id="KAG6371875.1"/>
    </source>
</evidence>
<dbReference type="InterPro" id="IPR050853">
    <property type="entry name" value="WD_repeat_DNA-damage-binding"/>
</dbReference>
<comment type="similarity">
    <text evidence="1 6">Belongs to the WD repeat DDB2/WDR76 family.</text>
</comment>
<keyword evidence="4" id="KW-0677">Repeat</keyword>
<dbReference type="GO" id="GO:2000001">
    <property type="term" value="P:regulation of DNA damage checkpoint"/>
    <property type="evidence" value="ECO:0007669"/>
    <property type="project" value="TreeGrafter"/>
</dbReference>
<evidence type="ECO:0000256" key="2">
    <source>
        <dbReference type="ARBA" id="ARBA00021132"/>
    </source>
</evidence>
<dbReference type="GO" id="GO:0006974">
    <property type="term" value="P:DNA damage response"/>
    <property type="evidence" value="ECO:0007669"/>
    <property type="project" value="UniProtKB-KW"/>
</dbReference>
<comment type="caution">
    <text evidence="8">The sequence shown here is derived from an EMBL/GenBank/DDBJ whole genome shotgun (WGS) entry which is preliminary data.</text>
</comment>
<gene>
    <name evidence="8" type="ORF">JVT61DRAFT_8874</name>
</gene>
<evidence type="ECO:0000256" key="1">
    <source>
        <dbReference type="ARBA" id="ARBA00005434"/>
    </source>
</evidence>
<evidence type="ECO:0000256" key="5">
    <source>
        <dbReference type="PROSITE-ProRule" id="PRU00221"/>
    </source>
</evidence>
<evidence type="ECO:0000256" key="3">
    <source>
        <dbReference type="ARBA" id="ARBA00022574"/>
    </source>
</evidence>
<dbReference type="GO" id="GO:0005634">
    <property type="term" value="C:nucleus"/>
    <property type="evidence" value="ECO:0007669"/>
    <property type="project" value="TreeGrafter"/>
</dbReference>
<comment type="function">
    <text evidence="6">DNA-binding protein that binds to both single- and double-stranded DNA. Binds preferentially to UV-damaged DNA. May be involved in DNA-metabolic processes.</text>
</comment>
<dbReference type="OrthoDB" id="9890280at2759"/>
<keyword evidence="6" id="KW-0227">DNA damage</keyword>
<reference evidence="8" key="1">
    <citation type="submission" date="2021-03" db="EMBL/GenBank/DDBJ databases">
        <title>Evolutionary innovations through gain and loss of genes in the ectomycorrhizal Boletales.</title>
        <authorList>
            <person name="Wu G."/>
            <person name="Miyauchi S."/>
            <person name="Morin E."/>
            <person name="Yang Z.-L."/>
            <person name="Xu J."/>
            <person name="Martin F.M."/>
        </authorList>
    </citation>
    <scope>NUCLEOTIDE SEQUENCE</scope>
    <source>
        <strain evidence="8">BR01</strain>
    </source>
</reference>
<dbReference type="Pfam" id="PF00400">
    <property type="entry name" value="WD40"/>
    <property type="match status" value="1"/>
</dbReference>
<dbReference type="PANTHER" id="PTHR14773">
    <property type="entry name" value="WD REPEAT-CONTAINING PROTEIN 76"/>
    <property type="match status" value="1"/>
</dbReference>
<dbReference type="GO" id="GO:0003677">
    <property type="term" value="F:DNA binding"/>
    <property type="evidence" value="ECO:0007669"/>
    <property type="project" value="UniProtKB-UniRule"/>
</dbReference>
<keyword evidence="3 5" id="KW-0853">WD repeat</keyword>
<protein>
    <recommendedName>
        <fullName evidence="2 6">DNA damage-binding protein CMR1</fullName>
    </recommendedName>
</protein>
<dbReference type="EMBL" id="JAGFBS010000031">
    <property type="protein sequence ID" value="KAG6371875.1"/>
    <property type="molecule type" value="Genomic_DNA"/>
</dbReference>
<evidence type="ECO:0000313" key="9">
    <source>
        <dbReference type="Proteomes" id="UP000683000"/>
    </source>
</evidence>
<dbReference type="AlphaFoldDB" id="A0A8I2YH60"/>
<proteinExistence type="inferred from homology"/>
<dbReference type="InterPro" id="IPR036322">
    <property type="entry name" value="WD40_repeat_dom_sf"/>
</dbReference>
<accession>A0A8I2YH60</accession>
<keyword evidence="9" id="KW-1185">Reference proteome</keyword>
<sequence length="397" mass="44554">MPSPPSACQSSQRPAPKTKAKPVQAVKRAKRELTEEAPRRQSARLRKDDAVDPNETPAQRRKRLAEAEERREKEEEERILAEEHAHLAKRPRAQDLDLSVLTAAEELGDEEMSALRASLQAIIHKSIPRGIGSVDAWEAEELKKRLGQMRVASRAKVTQNRVYSAAYHPEPTKDLIFFGDKHGQVGIWDARAPVEEVADEDDEVTPADEKSGGKYWRLQQHWPATAKSSISSIRIDPIDSHRLYTTSYDCTVRQLTFVSGVSRQIYSSSDVLISSLELTPSGHEMWISDVSGGATHLDLREGPSHTRWYGLSDQKIGSVSINPTSPHLILTASNSRSLKIWDTRKLDALLTYKQSGGATSSSSPPSPSKHTSDPFDFDFERVQKVHRDQKRERRTSR</sequence>
<feature type="compositionally biased region" description="Basic and acidic residues" evidence="7">
    <location>
        <begin position="370"/>
        <end position="391"/>
    </location>
</feature>
<dbReference type="PANTHER" id="PTHR14773:SF0">
    <property type="entry name" value="WD REPEAT-CONTAINING PROTEIN 76"/>
    <property type="match status" value="1"/>
</dbReference>
<dbReference type="SUPFAM" id="SSF50978">
    <property type="entry name" value="WD40 repeat-like"/>
    <property type="match status" value="1"/>
</dbReference>
<feature type="compositionally biased region" description="Basic and acidic residues" evidence="7">
    <location>
        <begin position="64"/>
        <end position="78"/>
    </location>
</feature>
<dbReference type="Proteomes" id="UP000683000">
    <property type="component" value="Unassembled WGS sequence"/>
</dbReference>
<dbReference type="Gene3D" id="2.130.10.10">
    <property type="entry name" value="YVTN repeat-like/Quinoprotein amine dehydrogenase"/>
    <property type="match status" value="1"/>
</dbReference>
<feature type="compositionally biased region" description="Basic and acidic residues" evidence="7">
    <location>
        <begin position="31"/>
        <end position="50"/>
    </location>
</feature>
<dbReference type="PROSITE" id="PS50082">
    <property type="entry name" value="WD_REPEATS_2"/>
    <property type="match status" value="1"/>
</dbReference>
<keyword evidence="6" id="KW-0238">DNA-binding</keyword>
<dbReference type="InterPro" id="IPR015943">
    <property type="entry name" value="WD40/YVTN_repeat-like_dom_sf"/>
</dbReference>
<dbReference type="SMART" id="SM00320">
    <property type="entry name" value="WD40"/>
    <property type="match status" value="3"/>
</dbReference>
<feature type="compositionally biased region" description="Polar residues" evidence="7">
    <location>
        <begin position="1"/>
        <end position="13"/>
    </location>
</feature>